<gene>
    <name evidence="5" type="ORF">EDM58_04615</name>
</gene>
<dbReference type="EMBL" id="RHHT01000005">
    <property type="protein sequence ID" value="RNB84962.1"/>
    <property type="molecule type" value="Genomic_DNA"/>
</dbReference>
<dbReference type="Gene3D" id="1.10.10.1320">
    <property type="entry name" value="Anti-sigma factor, zinc-finger domain"/>
    <property type="match status" value="1"/>
</dbReference>
<evidence type="ECO:0000313" key="6">
    <source>
        <dbReference type="Proteomes" id="UP000281915"/>
    </source>
</evidence>
<evidence type="ECO:0000256" key="2">
    <source>
        <dbReference type="ARBA" id="ARBA00024438"/>
    </source>
</evidence>
<evidence type="ECO:0000259" key="4">
    <source>
        <dbReference type="Pfam" id="PF13490"/>
    </source>
</evidence>
<dbReference type="InterPro" id="IPR027383">
    <property type="entry name" value="Znf_put"/>
</dbReference>
<keyword evidence="3" id="KW-0472">Membrane</keyword>
<feature type="transmembrane region" description="Helical" evidence="3">
    <location>
        <begin position="195"/>
        <end position="214"/>
    </location>
</feature>
<comment type="caution">
    <text evidence="5">The sequence shown here is derived from an EMBL/GenBank/DDBJ whole genome shotgun (WGS) entry which is preliminary data.</text>
</comment>
<evidence type="ECO:0000256" key="1">
    <source>
        <dbReference type="ARBA" id="ARBA00024353"/>
    </source>
</evidence>
<comment type="similarity">
    <text evidence="1">Belongs to the zinc-associated anti-sigma factor (ZAS) superfamily. Anti-sigma-W factor family.</text>
</comment>
<feature type="transmembrane region" description="Helical" evidence="3">
    <location>
        <begin position="99"/>
        <end position="117"/>
    </location>
</feature>
<protein>
    <recommendedName>
        <fullName evidence="2">Anti-sigma-W factor RsiW</fullName>
    </recommendedName>
</protein>
<dbReference type="RefSeq" id="WP_122912314.1">
    <property type="nucleotide sequence ID" value="NZ_RHHT01000005.1"/>
</dbReference>
<dbReference type="AlphaFoldDB" id="A0A3M8DA77"/>
<dbReference type="Pfam" id="PF13490">
    <property type="entry name" value="zf-HC2"/>
    <property type="match status" value="1"/>
</dbReference>
<accession>A0A3M8DA77</accession>
<dbReference type="InterPro" id="IPR041916">
    <property type="entry name" value="Anti_sigma_zinc_sf"/>
</dbReference>
<proteinExistence type="inferred from homology"/>
<organism evidence="5 6">
    <name type="scientific">Brevibacillus panacihumi</name>
    <dbReference type="NCBI Taxonomy" id="497735"/>
    <lineage>
        <taxon>Bacteria</taxon>
        <taxon>Bacillati</taxon>
        <taxon>Bacillota</taxon>
        <taxon>Bacilli</taxon>
        <taxon>Bacillales</taxon>
        <taxon>Paenibacillaceae</taxon>
        <taxon>Brevibacillus</taxon>
    </lineage>
</organism>
<feature type="domain" description="Putative zinc-finger" evidence="4">
    <location>
        <begin position="4"/>
        <end position="38"/>
    </location>
</feature>
<name>A0A3M8DA77_9BACL</name>
<reference evidence="5 6" key="1">
    <citation type="submission" date="2018-10" db="EMBL/GenBank/DDBJ databases">
        <title>Phylogenomics of Brevibacillus.</title>
        <authorList>
            <person name="Dunlap C."/>
        </authorList>
    </citation>
    <scope>NUCLEOTIDE SEQUENCE [LARGE SCALE GENOMIC DNA]</scope>
    <source>
        <strain evidence="5 6">JCM 15085</strain>
    </source>
</reference>
<evidence type="ECO:0000256" key="3">
    <source>
        <dbReference type="SAM" id="Phobius"/>
    </source>
</evidence>
<keyword evidence="3" id="KW-0812">Transmembrane</keyword>
<sequence>MMRCEEVQELLPDYAENLLSEVTQRRVDHHMASCYACRSDYELWSDSGEWMKEDMEQYHSVTPSRSIVDAVMARILSEEKWAIPIGRKIFTVTAKMRRMGASAAAVLLMVFTFTLYLNTSSTEHANALMIDGELMAMETSKAQVISSSMQTDDGTYVVETPPLSAQHDDALQYATASIIPLDGKPVSNDYAKPNYSIVLSVFGILITVLTMSWLTRV</sequence>
<evidence type="ECO:0000313" key="5">
    <source>
        <dbReference type="EMBL" id="RNB84962.1"/>
    </source>
</evidence>
<dbReference type="Proteomes" id="UP000281915">
    <property type="component" value="Unassembled WGS sequence"/>
</dbReference>
<keyword evidence="3" id="KW-1133">Transmembrane helix</keyword>